<organism evidence="2 3">
    <name type="scientific">Actinomadura barringtoniae</name>
    <dbReference type="NCBI Taxonomy" id="1427535"/>
    <lineage>
        <taxon>Bacteria</taxon>
        <taxon>Bacillati</taxon>
        <taxon>Actinomycetota</taxon>
        <taxon>Actinomycetes</taxon>
        <taxon>Streptosporangiales</taxon>
        <taxon>Thermomonosporaceae</taxon>
        <taxon>Actinomadura</taxon>
    </lineage>
</organism>
<proteinExistence type="predicted"/>
<gene>
    <name evidence="2" type="ORF">J4573_52665</name>
</gene>
<sequence>MTPDGILAEIAEMLVDVVGEEILLIGELTHDTSFNDDLALESIEFVALAERLQLRYGERVDFMVFLAGMDIDEIMGMTLGDLTSHIAASLDPGLDPAPDLAPAQAPDPEQAPDLAPAPDLASDLASASAPDLASASAPDQASASAPDPASNGALEGSRA</sequence>
<evidence type="ECO:0008006" key="4">
    <source>
        <dbReference type="Google" id="ProtNLM"/>
    </source>
</evidence>
<dbReference type="RefSeq" id="WP_208264053.1">
    <property type="nucleotide sequence ID" value="NZ_JAGEOJ010000043.1"/>
</dbReference>
<dbReference type="EMBL" id="JAGEOJ010000043">
    <property type="protein sequence ID" value="MBO2455811.1"/>
    <property type="molecule type" value="Genomic_DNA"/>
</dbReference>
<reference evidence="2" key="1">
    <citation type="submission" date="2021-03" db="EMBL/GenBank/DDBJ databases">
        <authorList>
            <person name="Kanchanasin P."/>
            <person name="Saeng-In P."/>
            <person name="Phongsopitanun W."/>
            <person name="Yuki M."/>
            <person name="Kudo T."/>
            <person name="Ohkuma M."/>
            <person name="Tanasupawat S."/>
        </authorList>
    </citation>
    <scope>NUCLEOTIDE SEQUENCE</scope>
    <source>
        <strain evidence="2">GKU 128</strain>
    </source>
</reference>
<feature type="region of interest" description="Disordered" evidence="1">
    <location>
        <begin position="88"/>
        <end position="159"/>
    </location>
</feature>
<evidence type="ECO:0000313" key="3">
    <source>
        <dbReference type="Proteomes" id="UP000669179"/>
    </source>
</evidence>
<dbReference type="Proteomes" id="UP000669179">
    <property type="component" value="Unassembled WGS sequence"/>
</dbReference>
<comment type="caution">
    <text evidence="2">The sequence shown here is derived from an EMBL/GenBank/DDBJ whole genome shotgun (WGS) entry which is preliminary data.</text>
</comment>
<dbReference type="AlphaFoldDB" id="A0A939T785"/>
<accession>A0A939T785</accession>
<protein>
    <recommendedName>
        <fullName evidence="4">Acyl carrier protein</fullName>
    </recommendedName>
</protein>
<keyword evidence="3" id="KW-1185">Reference proteome</keyword>
<evidence type="ECO:0000313" key="2">
    <source>
        <dbReference type="EMBL" id="MBO2455811.1"/>
    </source>
</evidence>
<name>A0A939T785_9ACTN</name>
<dbReference type="SUPFAM" id="SSF47336">
    <property type="entry name" value="ACP-like"/>
    <property type="match status" value="1"/>
</dbReference>
<dbReference type="Gene3D" id="1.10.1200.10">
    <property type="entry name" value="ACP-like"/>
    <property type="match status" value="1"/>
</dbReference>
<dbReference type="InterPro" id="IPR036736">
    <property type="entry name" value="ACP-like_sf"/>
</dbReference>
<evidence type="ECO:0000256" key="1">
    <source>
        <dbReference type="SAM" id="MobiDB-lite"/>
    </source>
</evidence>
<feature type="compositionally biased region" description="Low complexity" evidence="1">
    <location>
        <begin position="88"/>
        <end position="150"/>
    </location>
</feature>